<evidence type="ECO:0000313" key="1">
    <source>
        <dbReference type="EMBL" id="TDK92021.1"/>
    </source>
</evidence>
<dbReference type="AlphaFoldDB" id="A0A4R5WNB5"/>
<dbReference type="Proteomes" id="UP000294929">
    <property type="component" value="Unassembled WGS sequence"/>
</dbReference>
<organism evidence="1 2">
    <name type="scientific">Mycolicibacterium mucogenicum</name>
    <name type="common">Mycobacterium mucogenicum</name>
    <dbReference type="NCBI Taxonomy" id="56689"/>
    <lineage>
        <taxon>Bacteria</taxon>
        <taxon>Bacillati</taxon>
        <taxon>Actinomycetota</taxon>
        <taxon>Actinomycetes</taxon>
        <taxon>Mycobacteriales</taxon>
        <taxon>Mycobacteriaceae</taxon>
        <taxon>Mycolicibacterium</taxon>
    </lineage>
</organism>
<accession>A0A4R5WNB5</accession>
<comment type="caution">
    <text evidence="1">The sequence shown here is derived from an EMBL/GenBank/DDBJ whole genome shotgun (WGS) entry which is preliminary data.</text>
</comment>
<protein>
    <submittedName>
        <fullName evidence="1">Uncharacterized protein</fullName>
    </submittedName>
</protein>
<gene>
    <name evidence="1" type="ORF">EUA03_06680</name>
</gene>
<reference evidence="1 2" key="1">
    <citation type="submission" date="2019-01" db="EMBL/GenBank/DDBJ databases">
        <title>High-quality-draft genome sequences of five non-tuberculosis mycobacteriaceae isolated from a nosocomial environment.</title>
        <authorList>
            <person name="Tiago I."/>
            <person name="Alarico S."/>
            <person name="Pereira S.G."/>
            <person name="Coelho C."/>
            <person name="Maranha A."/>
            <person name="Empadinhas N."/>
        </authorList>
    </citation>
    <scope>NUCLEOTIDE SEQUENCE [LARGE SCALE GENOMIC DNA]</scope>
    <source>
        <strain evidence="1 2">24AIII</strain>
    </source>
</reference>
<proteinExistence type="predicted"/>
<evidence type="ECO:0000313" key="2">
    <source>
        <dbReference type="Proteomes" id="UP000294929"/>
    </source>
</evidence>
<dbReference type="EMBL" id="SDLO01000004">
    <property type="protein sequence ID" value="TDK92021.1"/>
    <property type="molecule type" value="Genomic_DNA"/>
</dbReference>
<sequence length="292" mass="33048">MKDQEWQYVYSHCEGCRMVDLLIGGPPLALQFLESLGRRQSHDTWTDPLWCDGGAVFDFDRRRVVFFGDSLMVEMPFRRTILAALAEVWAGYEICYAYDGTVEIGGYVGKEFALPSLDGLSAPKLAKSRNSLCHLVSVIDASGELRMWPLWWGDSKAWHGPALLDKLPGSGVRRLRLDKIPEGGVHIDVPRNVVGVWNTADVMGVFRALPELWRGWRAECWDDRYEEHLAACGDALQLPALDEADFDEALNWLRERACGMDRSYAAVPPDAVEWARFAAAYDRARPRRRKTA</sequence>
<name>A0A4R5WNB5_MYCMU</name>